<evidence type="ECO:0000256" key="4">
    <source>
        <dbReference type="ARBA" id="ARBA00022723"/>
    </source>
</evidence>
<dbReference type="GO" id="GO:0005506">
    <property type="term" value="F:iron ion binding"/>
    <property type="evidence" value="ECO:0007669"/>
    <property type="project" value="InterPro"/>
</dbReference>
<evidence type="ECO:0000256" key="6">
    <source>
        <dbReference type="ARBA" id="ARBA00023004"/>
    </source>
</evidence>
<dbReference type="GO" id="GO:0020037">
    <property type="term" value="F:heme binding"/>
    <property type="evidence" value="ECO:0007669"/>
    <property type="project" value="InterPro"/>
</dbReference>
<keyword evidence="11" id="KW-1185">Reference proteome</keyword>
<keyword evidence="5 9" id="KW-0560">Oxidoreductase</keyword>
<proteinExistence type="inferred from homology"/>
<evidence type="ECO:0000256" key="7">
    <source>
        <dbReference type="ARBA" id="ARBA00023033"/>
    </source>
</evidence>
<dbReference type="InterPro" id="IPR050479">
    <property type="entry name" value="CYP11_CYP27_families"/>
</dbReference>
<keyword evidence="7 9" id="KW-0503">Monooxygenase</keyword>
<dbReference type="PANTHER" id="PTHR24279">
    <property type="entry name" value="CYTOCHROME P450"/>
    <property type="match status" value="1"/>
</dbReference>
<gene>
    <name evidence="10" type="ORF">PHAECO_LOCUS2070</name>
</gene>
<dbReference type="PRINTS" id="PR00463">
    <property type="entry name" value="EP450I"/>
</dbReference>
<dbReference type="AlphaFoldDB" id="A0A9P0GNW3"/>
<dbReference type="InterPro" id="IPR036396">
    <property type="entry name" value="Cyt_P450_sf"/>
</dbReference>
<dbReference type="PROSITE" id="PS00086">
    <property type="entry name" value="CYTOCHROME_P450"/>
    <property type="match status" value="1"/>
</dbReference>
<dbReference type="EMBL" id="OU896716">
    <property type="protein sequence ID" value="CAH1117698.1"/>
    <property type="molecule type" value="Genomic_DNA"/>
</dbReference>
<evidence type="ECO:0000256" key="5">
    <source>
        <dbReference type="ARBA" id="ARBA00023002"/>
    </source>
</evidence>
<dbReference type="OrthoDB" id="3945418at2759"/>
<keyword evidence="4 8" id="KW-0479">Metal-binding</keyword>
<evidence type="ECO:0000256" key="8">
    <source>
        <dbReference type="PIRSR" id="PIRSR602401-1"/>
    </source>
</evidence>
<evidence type="ECO:0000256" key="9">
    <source>
        <dbReference type="RuleBase" id="RU000461"/>
    </source>
</evidence>
<dbReference type="InterPro" id="IPR017972">
    <property type="entry name" value="Cyt_P450_CS"/>
</dbReference>
<evidence type="ECO:0000256" key="3">
    <source>
        <dbReference type="ARBA" id="ARBA00022617"/>
    </source>
</evidence>
<protein>
    <recommendedName>
        <fullName evidence="12">Cytochrome P450</fullName>
    </recommendedName>
</protein>
<accession>A0A9P0GNW3</accession>
<dbReference type="Pfam" id="PF00067">
    <property type="entry name" value="p450"/>
    <property type="match status" value="1"/>
</dbReference>
<sequence length="570" mass="65133">MWRSTLRNQFLRQCFVNNINRKFLKSSVAAISQVQKIETEQVVKSGSTSPEPIQTSPYLSVVPKKTLNEQFLSFDDIPGPKSLRMISKFWGMIPVMGTELTVSIIQYFLSGGKFFGGVLSWGGNASFFKKFFDIYGPVVRLHGAFGSDVVLLKKPEDACAIFESEGKYPIRSCLDSIEKYRVECRKYTQPGPFLTHGSEWEKVRKSLEQPLQTTVAEQHGKIRKICESFVERITILRNKQEEMPPDFKVEICKWSLECLSAACLNKDLGFLNPHCLSPTSDSSKLLDGLLGATEAIRRCEYGFHLWKFVETPAWKVLVKNCDKIDTVLSKHVEEAITSLKYKQDKGGSLEKVSFLESLFLHDGIIKEDVMTILLDMYLIGANATAHTAAFLLYHLSRNPRCQIKIHEEVRKYPENIGRDDLKKMKYLQACIKESLRLDPPIPILSRVLSNDITIHHYRIPKGTHILFASHLNKMGNEYFEDSSWFKPERWFSDEHGGFGNEYQAFASMPFGYGPRACLAKDLAETEIGMLIFKVCRQFKIEYNYGDIKSSNELLASPTKSLKFRFVKRVL</sequence>
<dbReference type="InterPro" id="IPR002401">
    <property type="entry name" value="Cyt_P450_E_grp-I"/>
</dbReference>
<reference evidence="10" key="2">
    <citation type="submission" date="2022-10" db="EMBL/GenBank/DDBJ databases">
        <authorList>
            <consortium name="ENA_rothamsted_submissions"/>
            <consortium name="culmorum"/>
            <person name="King R."/>
        </authorList>
    </citation>
    <scope>NUCLEOTIDE SEQUENCE</scope>
</reference>
<dbReference type="GO" id="GO:0016705">
    <property type="term" value="F:oxidoreductase activity, acting on paired donors, with incorporation or reduction of molecular oxygen"/>
    <property type="evidence" value="ECO:0007669"/>
    <property type="project" value="InterPro"/>
</dbReference>
<name>A0A9P0GNW3_PHACE</name>
<keyword evidence="3 8" id="KW-0349">Heme</keyword>
<dbReference type="Gene3D" id="1.10.630.10">
    <property type="entry name" value="Cytochrome P450"/>
    <property type="match status" value="1"/>
</dbReference>
<evidence type="ECO:0000313" key="10">
    <source>
        <dbReference type="EMBL" id="CAH1117698.1"/>
    </source>
</evidence>
<dbReference type="CDD" id="cd11054">
    <property type="entry name" value="CYP24A1-like"/>
    <property type="match status" value="1"/>
</dbReference>
<dbReference type="SUPFAM" id="SSF48264">
    <property type="entry name" value="Cytochrome P450"/>
    <property type="match status" value="1"/>
</dbReference>
<dbReference type="GO" id="GO:0004497">
    <property type="term" value="F:monooxygenase activity"/>
    <property type="evidence" value="ECO:0007669"/>
    <property type="project" value="UniProtKB-KW"/>
</dbReference>
<evidence type="ECO:0008006" key="12">
    <source>
        <dbReference type="Google" id="ProtNLM"/>
    </source>
</evidence>
<comment type="cofactor">
    <cofactor evidence="1 8">
        <name>heme</name>
        <dbReference type="ChEBI" id="CHEBI:30413"/>
    </cofactor>
</comment>
<dbReference type="PANTHER" id="PTHR24279:SF120">
    <property type="entry name" value="CYTOCHROME P450"/>
    <property type="match status" value="1"/>
</dbReference>
<dbReference type="PRINTS" id="PR00385">
    <property type="entry name" value="P450"/>
</dbReference>
<feature type="binding site" description="axial binding residue" evidence="8">
    <location>
        <position position="517"/>
    </location>
    <ligand>
        <name>heme</name>
        <dbReference type="ChEBI" id="CHEBI:30413"/>
    </ligand>
    <ligandPart>
        <name>Fe</name>
        <dbReference type="ChEBI" id="CHEBI:18248"/>
    </ligandPart>
</feature>
<organism evidence="10 11">
    <name type="scientific">Phaedon cochleariae</name>
    <name type="common">Mustard beetle</name>
    <dbReference type="NCBI Taxonomy" id="80249"/>
    <lineage>
        <taxon>Eukaryota</taxon>
        <taxon>Metazoa</taxon>
        <taxon>Ecdysozoa</taxon>
        <taxon>Arthropoda</taxon>
        <taxon>Hexapoda</taxon>
        <taxon>Insecta</taxon>
        <taxon>Pterygota</taxon>
        <taxon>Neoptera</taxon>
        <taxon>Endopterygota</taxon>
        <taxon>Coleoptera</taxon>
        <taxon>Polyphaga</taxon>
        <taxon>Cucujiformia</taxon>
        <taxon>Chrysomeloidea</taxon>
        <taxon>Chrysomelidae</taxon>
        <taxon>Chrysomelinae</taxon>
        <taxon>Chrysomelini</taxon>
        <taxon>Phaedon</taxon>
    </lineage>
</organism>
<dbReference type="InterPro" id="IPR001128">
    <property type="entry name" value="Cyt_P450"/>
</dbReference>
<reference evidence="10" key="1">
    <citation type="submission" date="2022-01" db="EMBL/GenBank/DDBJ databases">
        <authorList>
            <person name="King R."/>
        </authorList>
    </citation>
    <scope>NUCLEOTIDE SEQUENCE</scope>
</reference>
<evidence type="ECO:0000313" key="11">
    <source>
        <dbReference type="Proteomes" id="UP001153737"/>
    </source>
</evidence>
<evidence type="ECO:0000256" key="1">
    <source>
        <dbReference type="ARBA" id="ARBA00001971"/>
    </source>
</evidence>
<keyword evidence="6 8" id="KW-0408">Iron</keyword>
<evidence type="ECO:0000256" key="2">
    <source>
        <dbReference type="ARBA" id="ARBA00010617"/>
    </source>
</evidence>
<comment type="similarity">
    <text evidence="2 9">Belongs to the cytochrome P450 family.</text>
</comment>
<dbReference type="Proteomes" id="UP001153737">
    <property type="component" value="Chromosome 10"/>
</dbReference>